<protein>
    <submittedName>
        <fullName evidence="2">Uncharacterized protein</fullName>
    </submittedName>
</protein>
<evidence type="ECO:0000256" key="1">
    <source>
        <dbReference type="SAM" id="MobiDB-lite"/>
    </source>
</evidence>
<evidence type="ECO:0000313" key="3">
    <source>
        <dbReference type="Proteomes" id="UP001054252"/>
    </source>
</evidence>
<reference evidence="2 3" key="1">
    <citation type="journal article" date="2021" name="Commun. Biol.">
        <title>The genome of Shorea leprosula (Dipterocarpaceae) highlights the ecological relevance of drought in aseasonal tropical rainforests.</title>
        <authorList>
            <person name="Ng K.K.S."/>
            <person name="Kobayashi M.J."/>
            <person name="Fawcett J.A."/>
            <person name="Hatakeyama M."/>
            <person name="Paape T."/>
            <person name="Ng C.H."/>
            <person name="Ang C.C."/>
            <person name="Tnah L.H."/>
            <person name="Lee C.T."/>
            <person name="Nishiyama T."/>
            <person name="Sese J."/>
            <person name="O'Brien M.J."/>
            <person name="Copetti D."/>
            <person name="Mohd Noor M.I."/>
            <person name="Ong R.C."/>
            <person name="Putra M."/>
            <person name="Sireger I.Z."/>
            <person name="Indrioko S."/>
            <person name="Kosugi Y."/>
            <person name="Izuno A."/>
            <person name="Isagi Y."/>
            <person name="Lee S.L."/>
            <person name="Shimizu K.K."/>
        </authorList>
    </citation>
    <scope>NUCLEOTIDE SEQUENCE [LARGE SCALE GENOMIC DNA]</scope>
    <source>
        <strain evidence="2">214</strain>
    </source>
</reference>
<gene>
    <name evidence="2" type="ORF">SLEP1_g51528</name>
</gene>
<name>A0AAV5M3J5_9ROSI</name>
<dbReference type="PANTHER" id="PTHR33450">
    <property type="entry name" value="EMB|CAB67623.1-RELATED"/>
    <property type="match status" value="1"/>
</dbReference>
<dbReference type="AlphaFoldDB" id="A0AAV5M3J5"/>
<keyword evidence="3" id="KW-1185">Reference proteome</keyword>
<dbReference type="InterPro" id="IPR008480">
    <property type="entry name" value="DUF761_pln"/>
</dbReference>
<dbReference type="PANTHER" id="PTHR33450:SF12">
    <property type="entry name" value="COTTON FIBER PROTEIN"/>
    <property type="match status" value="1"/>
</dbReference>
<accession>A0AAV5M3J5</accession>
<proteinExistence type="predicted"/>
<comment type="caution">
    <text evidence="2">The sequence shown here is derived from an EMBL/GenBank/DDBJ whole genome shotgun (WGS) entry which is preliminary data.</text>
</comment>
<dbReference type="Proteomes" id="UP001054252">
    <property type="component" value="Unassembled WGS sequence"/>
</dbReference>
<evidence type="ECO:0000313" key="2">
    <source>
        <dbReference type="EMBL" id="GKV44335.1"/>
    </source>
</evidence>
<organism evidence="2 3">
    <name type="scientific">Rubroshorea leprosula</name>
    <dbReference type="NCBI Taxonomy" id="152421"/>
    <lineage>
        <taxon>Eukaryota</taxon>
        <taxon>Viridiplantae</taxon>
        <taxon>Streptophyta</taxon>
        <taxon>Embryophyta</taxon>
        <taxon>Tracheophyta</taxon>
        <taxon>Spermatophyta</taxon>
        <taxon>Magnoliopsida</taxon>
        <taxon>eudicotyledons</taxon>
        <taxon>Gunneridae</taxon>
        <taxon>Pentapetalae</taxon>
        <taxon>rosids</taxon>
        <taxon>malvids</taxon>
        <taxon>Malvales</taxon>
        <taxon>Dipterocarpaceae</taxon>
        <taxon>Rubroshorea</taxon>
    </lineage>
</organism>
<feature type="region of interest" description="Disordered" evidence="1">
    <location>
        <begin position="128"/>
        <end position="148"/>
    </location>
</feature>
<dbReference type="EMBL" id="BPVZ01000180">
    <property type="protein sequence ID" value="GKV44335.1"/>
    <property type="molecule type" value="Genomic_DNA"/>
</dbReference>
<dbReference type="Pfam" id="PF05553">
    <property type="entry name" value="DUF761"/>
    <property type="match status" value="1"/>
</dbReference>
<sequence>MKSKAAAGFLKYVLTVLSTMAKTKTRALKSKTRALKTRLVIFSLLHSQKILMTSISQKFNALMGQKNDKSSHHDQEDDHDDDAVVDKGKSIVLYNCNTNNTMPLLPPQLLVVDDEEQEAERFSGLTHSKFDHESNAGGSHNEKEEFEDAAGGSVIDLVKLSKEDKGEEFRLEDDIDRVADLFIERFHRQMWMQKQLSLKRHQGTGGEEHLLNIN</sequence>